<gene>
    <name evidence="1" type="ORF">TGAM01_v208952</name>
</gene>
<dbReference type="AlphaFoldDB" id="A0A2P4ZDD7"/>
<dbReference type="RefSeq" id="XP_024404828.1">
    <property type="nucleotide sequence ID" value="XM_024550447.1"/>
</dbReference>
<dbReference type="EMBL" id="JPDN02000040">
    <property type="protein sequence ID" value="PON22271.1"/>
    <property type="molecule type" value="Genomic_DNA"/>
</dbReference>
<keyword evidence="2" id="KW-1185">Reference proteome</keyword>
<protein>
    <submittedName>
        <fullName evidence="1">Uncharacterized protein</fullName>
    </submittedName>
</protein>
<proteinExistence type="predicted"/>
<evidence type="ECO:0000313" key="2">
    <source>
        <dbReference type="Proteomes" id="UP000054821"/>
    </source>
</evidence>
<dbReference type="Proteomes" id="UP000054821">
    <property type="component" value="Unassembled WGS sequence"/>
</dbReference>
<organism evidence="1 2">
    <name type="scientific">Trichoderma gamsii</name>
    <dbReference type="NCBI Taxonomy" id="398673"/>
    <lineage>
        <taxon>Eukaryota</taxon>
        <taxon>Fungi</taxon>
        <taxon>Dikarya</taxon>
        <taxon>Ascomycota</taxon>
        <taxon>Pezizomycotina</taxon>
        <taxon>Sordariomycetes</taxon>
        <taxon>Hypocreomycetidae</taxon>
        <taxon>Hypocreales</taxon>
        <taxon>Hypocreaceae</taxon>
        <taxon>Trichoderma</taxon>
    </lineage>
</organism>
<accession>A0A2P4ZDD7</accession>
<name>A0A2P4ZDD7_9HYPO</name>
<sequence>MRGCGRKVSLGYQMNEANCALDQCTFVTTYMHNMNSVTKKVILQLAQLNYSRFSLLLPRIVH</sequence>
<dbReference type="GeneID" id="36347820"/>
<reference evidence="1 2" key="1">
    <citation type="journal article" date="2016" name="Genome Announc.">
        <title>Draft Whole-Genome Sequence of Trichoderma gamsii T6085, a Promising Biocontrol Agent of Fusarium Head Blight on Wheat.</title>
        <authorList>
            <person name="Baroncelli R."/>
            <person name="Zapparata A."/>
            <person name="Piaggeschi G."/>
            <person name="Sarrocco S."/>
            <person name="Vannacci G."/>
        </authorList>
    </citation>
    <scope>NUCLEOTIDE SEQUENCE [LARGE SCALE GENOMIC DNA]</scope>
    <source>
        <strain evidence="1 2">T6085</strain>
    </source>
</reference>
<comment type="caution">
    <text evidence="1">The sequence shown here is derived from an EMBL/GenBank/DDBJ whole genome shotgun (WGS) entry which is preliminary data.</text>
</comment>
<evidence type="ECO:0000313" key="1">
    <source>
        <dbReference type="EMBL" id="PON22271.1"/>
    </source>
</evidence>